<protein>
    <submittedName>
        <fullName evidence="1">Uncharacterized protein</fullName>
    </submittedName>
</protein>
<proteinExistence type="predicted"/>
<dbReference type="AlphaFoldDB" id="A0A5B7FVA0"/>
<sequence>MLSFRGYLLLAPFINPFSNMTHFHVHFDYYSVILYSFRNFMRKIKIVKTAAINLLTSIDPS</sequence>
<dbReference type="Proteomes" id="UP000324222">
    <property type="component" value="Unassembled WGS sequence"/>
</dbReference>
<keyword evidence="2" id="KW-1185">Reference proteome</keyword>
<evidence type="ECO:0000313" key="2">
    <source>
        <dbReference type="Proteomes" id="UP000324222"/>
    </source>
</evidence>
<organism evidence="1 2">
    <name type="scientific">Portunus trituberculatus</name>
    <name type="common">Swimming crab</name>
    <name type="synonym">Neptunus trituberculatus</name>
    <dbReference type="NCBI Taxonomy" id="210409"/>
    <lineage>
        <taxon>Eukaryota</taxon>
        <taxon>Metazoa</taxon>
        <taxon>Ecdysozoa</taxon>
        <taxon>Arthropoda</taxon>
        <taxon>Crustacea</taxon>
        <taxon>Multicrustacea</taxon>
        <taxon>Malacostraca</taxon>
        <taxon>Eumalacostraca</taxon>
        <taxon>Eucarida</taxon>
        <taxon>Decapoda</taxon>
        <taxon>Pleocyemata</taxon>
        <taxon>Brachyura</taxon>
        <taxon>Eubrachyura</taxon>
        <taxon>Portunoidea</taxon>
        <taxon>Portunidae</taxon>
        <taxon>Portuninae</taxon>
        <taxon>Portunus</taxon>
    </lineage>
</organism>
<evidence type="ECO:0000313" key="1">
    <source>
        <dbReference type="EMBL" id="MPC48828.1"/>
    </source>
</evidence>
<dbReference type="EMBL" id="VSRR010008500">
    <property type="protein sequence ID" value="MPC48828.1"/>
    <property type="molecule type" value="Genomic_DNA"/>
</dbReference>
<reference evidence="1 2" key="1">
    <citation type="submission" date="2019-05" db="EMBL/GenBank/DDBJ databases">
        <title>Another draft genome of Portunus trituberculatus and its Hox gene families provides insights of decapod evolution.</title>
        <authorList>
            <person name="Jeong J.-H."/>
            <person name="Song I."/>
            <person name="Kim S."/>
            <person name="Choi T."/>
            <person name="Kim D."/>
            <person name="Ryu S."/>
            <person name="Kim W."/>
        </authorList>
    </citation>
    <scope>NUCLEOTIDE SEQUENCE [LARGE SCALE GENOMIC DNA]</scope>
    <source>
        <tissue evidence="1">Muscle</tissue>
    </source>
</reference>
<name>A0A5B7FVA0_PORTR</name>
<accession>A0A5B7FVA0</accession>
<comment type="caution">
    <text evidence="1">The sequence shown here is derived from an EMBL/GenBank/DDBJ whole genome shotgun (WGS) entry which is preliminary data.</text>
</comment>
<gene>
    <name evidence="1" type="ORF">E2C01_042613</name>
</gene>